<gene>
    <name evidence="2" type="ORF">ACFQE6_27560</name>
</gene>
<name>A0ABD5SUG7_9EURY</name>
<feature type="compositionally biased region" description="Polar residues" evidence="1">
    <location>
        <begin position="8"/>
        <end position="28"/>
    </location>
</feature>
<dbReference type="InterPro" id="IPR036390">
    <property type="entry name" value="WH_DNA-bd_sf"/>
</dbReference>
<dbReference type="InterPro" id="IPR036388">
    <property type="entry name" value="WH-like_DNA-bd_sf"/>
</dbReference>
<evidence type="ECO:0000313" key="3">
    <source>
        <dbReference type="Proteomes" id="UP001596383"/>
    </source>
</evidence>
<proteinExistence type="predicted"/>
<reference evidence="2 3" key="1">
    <citation type="journal article" date="2019" name="Int. J. Syst. Evol. Microbiol.">
        <title>The Global Catalogue of Microorganisms (GCM) 10K type strain sequencing project: providing services to taxonomists for standard genome sequencing and annotation.</title>
        <authorList>
            <consortium name="The Broad Institute Genomics Platform"/>
            <consortium name="The Broad Institute Genome Sequencing Center for Infectious Disease"/>
            <person name="Wu L."/>
            <person name="Ma J."/>
        </authorList>
    </citation>
    <scope>NUCLEOTIDE SEQUENCE [LARGE SCALE GENOMIC DNA]</scope>
    <source>
        <strain evidence="2 3">LMG 29247</strain>
    </source>
</reference>
<evidence type="ECO:0000313" key="2">
    <source>
        <dbReference type="EMBL" id="MFC6768632.1"/>
    </source>
</evidence>
<keyword evidence="3" id="KW-1185">Reference proteome</keyword>
<dbReference type="Gene3D" id="1.10.10.10">
    <property type="entry name" value="Winged helix-like DNA-binding domain superfamily/Winged helix DNA-binding domain"/>
    <property type="match status" value="1"/>
</dbReference>
<dbReference type="AlphaFoldDB" id="A0ABD5SUG7"/>
<dbReference type="SUPFAM" id="SSF46785">
    <property type="entry name" value="Winged helix' DNA-binding domain"/>
    <property type="match status" value="1"/>
</dbReference>
<accession>A0ABD5SUG7</accession>
<dbReference type="Proteomes" id="UP001596383">
    <property type="component" value="Unassembled WGS sequence"/>
</dbReference>
<evidence type="ECO:0000256" key="1">
    <source>
        <dbReference type="SAM" id="MobiDB-lite"/>
    </source>
</evidence>
<feature type="region of interest" description="Disordered" evidence="1">
    <location>
        <begin position="1"/>
        <end position="31"/>
    </location>
</feature>
<protein>
    <submittedName>
        <fullName evidence="2">MarR family transcriptional regulator</fullName>
    </submittedName>
</protein>
<dbReference type="RefSeq" id="WP_273741383.1">
    <property type="nucleotide sequence ID" value="NZ_JAQIVI010000596.1"/>
</dbReference>
<dbReference type="Pfam" id="PF13412">
    <property type="entry name" value="HTH_24"/>
    <property type="match status" value="1"/>
</dbReference>
<comment type="caution">
    <text evidence="2">The sequence shown here is derived from an EMBL/GenBank/DDBJ whole genome shotgun (WGS) entry which is preliminary data.</text>
</comment>
<dbReference type="EMBL" id="JBHSWV010000596">
    <property type="protein sequence ID" value="MFC6768632.1"/>
    <property type="molecule type" value="Genomic_DNA"/>
</dbReference>
<organism evidence="2 3">
    <name type="scientific">Natrinema soli</name>
    <dbReference type="NCBI Taxonomy" id="1930624"/>
    <lineage>
        <taxon>Archaea</taxon>
        <taxon>Methanobacteriati</taxon>
        <taxon>Methanobacteriota</taxon>
        <taxon>Stenosarchaea group</taxon>
        <taxon>Halobacteria</taxon>
        <taxon>Halobacteriales</taxon>
        <taxon>Natrialbaceae</taxon>
        <taxon>Natrinema</taxon>
    </lineage>
</organism>
<sequence>MQEKRQTETISTSHDPPITYNMNSSTEASLEELPPSSKLVYKTLEYEYERTQKKLIEETKLVARTVRYALNRLEEEGLIEKQVSFQDARQQLYMVSE</sequence>